<dbReference type="RefSeq" id="XP_001608819.1">
    <property type="nucleotide sequence ID" value="XM_001608769.1"/>
</dbReference>
<evidence type="ECO:0000313" key="2">
    <source>
        <dbReference type="EMBL" id="EDO05251.1"/>
    </source>
</evidence>
<reference evidence="3" key="2">
    <citation type="journal article" date="2020" name="Data Brief">
        <title>Transcriptome dataset of Babesia bovis life stages within vertebrate and invertebrate hosts.</title>
        <authorList>
            <person name="Ueti M.W."/>
            <person name="Johnson W.C."/>
            <person name="Kappmeyer L.S."/>
            <person name="Herndon D.R."/>
            <person name="Mousel M.R."/>
            <person name="Reif K.E."/>
            <person name="Taus N.S."/>
            <person name="Ifeonu O.O."/>
            <person name="Silva J.C."/>
            <person name="Suarez C.E."/>
            <person name="Brayton K.A."/>
        </authorList>
    </citation>
    <scope>NUCLEOTIDE SEQUENCE [LARGE SCALE GENOMIC DNA]</scope>
</reference>
<organism evidence="2 3">
    <name type="scientific">Babesia bovis</name>
    <dbReference type="NCBI Taxonomy" id="5865"/>
    <lineage>
        <taxon>Eukaryota</taxon>
        <taxon>Sar</taxon>
        <taxon>Alveolata</taxon>
        <taxon>Apicomplexa</taxon>
        <taxon>Aconoidasida</taxon>
        <taxon>Piroplasmida</taxon>
        <taxon>Babesiidae</taxon>
        <taxon>Babesia</taxon>
    </lineage>
</organism>
<keyword evidence="3" id="KW-1185">Reference proteome</keyword>
<dbReference type="GeneID" id="5477035"/>
<protein>
    <submittedName>
        <fullName evidence="2">Uncharacterized protein</fullName>
    </submittedName>
</protein>
<feature type="chain" id="PRO_5002704910" evidence="1">
    <location>
        <begin position="23"/>
        <end position="265"/>
    </location>
</feature>
<dbReference type="eggNOG" id="ENOG502TN6J">
    <property type="taxonomic scope" value="Eukaryota"/>
</dbReference>
<gene>
    <name evidence="2" type="ORF">BBOV_I001670</name>
</gene>
<keyword evidence="1" id="KW-0732">Signal</keyword>
<dbReference type="AlphaFoldDB" id="A7AW23"/>
<evidence type="ECO:0000313" key="3">
    <source>
        <dbReference type="Proteomes" id="UP000002173"/>
    </source>
</evidence>
<accession>A7AW23</accession>
<dbReference type="VEuPathDB" id="PiroplasmaDB:BBOV_I001670"/>
<name>A7AW23_BABBO</name>
<dbReference type="EMBL" id="AAXT01000005">
    <property type="protein sequence ID" value="EDO05251.1"/>
    <property type="molecule type" value="Genomic_DNA"/>
</dbReference>
<dbReference type="OMA" id="ITYAPMA"/>
<reference evidence="3" key="3">
    <citation type="journal article" date="2021" name="Int. J. Parasitol.">
        <title>Comparative analysis of gene expression between Babesia bovis blood stages and kinetes allowed by improved genome annotation.</title>
        <authorList>
            <person name="Ueti M.W."/>
            <person name="Johnson W.C."/>
            <person name="Kappmeyer L.S."/>
            <person name="Herndon D.R."/>
            <person name="Mousel M.R."/>
            <person name="Reif K.E."/>
            <person name="Taus N.S."/>
            <person name="Ifeonu O.O."/>
            <person name="Silva J.C."/>
            <person name="Suarez C.E."/>
            <person name="Brayton K.A."/>
        </authorList>
    </citation>
    <scope>NUCLEOTIDE SEQUENCE [LARGE SCALE GENOMIC DNA]</scope>
</reference>
<proteinExistence type="predicted"/>
<dbReference type="KEGG" id="bbo:BBOV_I001670"/>
<reference evidence="2 3" key="1">
    <citation type="journal article" date="2007" name="PLoS Pathog.">
        <title>Genome sequence of Babesia bovis and comparative analysis of apicomplexan hemoprotozoa.</title>
        <authorList>
            <person name="Brayton K.A."/>
            <person name="Lau A.O.T."/>
            <person name="Herndon D.R."/>
            <person name="Hannick L."/>
            <person name="Kappmeyer L.S."/>
            <person name="Berens S.J."/>
            <person name="Bidwell S.L."/>
            <person name="Brown W.C."/>
            <person name="Crabtree J."/>
            <person name="Fadrosh D."/>
            <person name="Feldblum T."/>
            <person name="Forberger H.A."/>
            <person name="Haas B.J."/>
            <person name="Howell J.M."/>
            <person name="Khouri H."/>
            <person name="Koo H."/>
            <person name="Mann D.J."/>
            <person name="Norimine J."/>
            <person name="Paulsen I.T."/>
            <person name="Radune D."/>
            <person name="Ren Q."/>
            <person name="Smith R.K. Jr."/>
            <person name="Suarez C.E."/>
            <person name="White O."/>
            <person name="Wortman J.R."/>
            <person name="Knowles D.P. Jr."/>
            <person name="McElwain T.F."/>
            <person name="Nene V.M."/>
        </authorList>
    </citation>
    <scope>NUCLEOTIDE SEQUENCE [LARGE SCALE GENOMIC DNA]</scope>
    <source>
        <strain evidence="2">T2Bo</strain>
    </source>
</reference>
<dbReference type="Proteomes" id="UP000002173">
    <property type="component" value="Unassembled WGS sequence"/>
</dbReference>
<dbReference type="InParanoid" id="A7AW23"/>
<feature type="signal peptide" evidence="1">
    <location>
        <begin position="1"/>
        <end position="22"/>
    </location>
</feature>
<sequence length="265" mass="30163">MEKISMALITSILLIPFSVVRGASIASRLQRINLHDGYRNGYSRDDFYDEDRALRRQAAHEAGAHEVAKTFVNFLEREGFDFQNHDDMKMLASFLETVTAGEVAPQSKASRFLNMLKKGGASLLKSTKEYAQKHAKGAIKEAVKFMITAFLQKGLPVFEEAYENAMQKIPIDVRITYAPMAYNLWQQLFEKFKIELPEGFGPERFVCKAMTKAQCDGILRRIKSQEEEAISYEKGRLRGMEEAAEDEVEGSDDNITEEDMSIFEF</sequence>
<evidence type="ECO:0000256" key="1">
    <source>
        <dbReference type="SAM" id="SignalP"/>
    </source>
</evidence>
<comment type="caution">
    <text evidence="2">The sequence shown here is derived from an EMBL/GenBank/DDBJ whole genome shotgun (WGS) entry which is preliminary data.</text>
</comment>